<name>A0ABW4DW29_9RHOB</name>
<dbReference type="InterPro" id="IPR052350">
    <property type="entry name" value="Metallo-dep_Lactonases"/>
</dbReference>
<dbReference type="PANTHER" id="PTHR43569:SF2">
    <property type="entry name" value="AMIDOHYDROLASE-RELATED DOMAIN-CONTAINING PROTEIN"/>
    <property type="match status" value="1"/>
</dbReference>
<reference evidence="4" key="1">
    <citation type="journal article" date="2019" name="Int. J. Syst. Evol. Microbiol.">
        <title>The Global Catalogue of Microorganisms (GCM) 10K type strain sequencing project: providing services to taxonomists for standard genome sequencing and annotation.</title>
        <authorList>
            <consortium name="The Broad Institute Genomics Platform"/>
            <consortium name="The Broad Institute Genome Sequencing Center for Infectious Disease"/>
            <person name="Wu L."/>
            <person name="Ma J."/>
        </authorList>
    </citation>
    <scope>NUCLEOTIDE SEQUENCE [LARGE SCALE GENOMIC DNA]</scope>
    <source>
        <strain evidence="4">CCM 8875</strain>
    </source>
</reference>
<dbReference type="InterPro" id="IPR032466">
    <property type="entry name" value="Metal_Hydrolase"/>
</dbReference>
<dbReference type="SUPFAM" id="SSF51556">
    <property type="entry name" value="Metallo-dependent hydrolases"/>
    <property type="match status" value="1"/>
</dbReference>
<gene>
    <name evidence="3" type="ORF">ACFQ5P_07695</name>
</gene>
<feature type="domain" description="Amidohydrolase-related" evidence="2">
    <location>
        <begin position="3"/>
        <end position="273"/>
    </location>
</feature>
<dbReference type="PANTHER" id="PTHR43569">
    <property type="entry name" value="AMIDOHYDROLASE"/>
    <property type="match status" value="1"/>
</dbReference>
<dbReference type="EMBL" id="JBHTOQ010000018">
    <property type="protein sequence ID" value="MFD1481173.1"/>
    <property type="molecule type" value="Genomic_DNA"/>
</dbReference>
<organism evidence="3 4">
    <name type="scientific">Paracoccus nototheniae</name>
    <dbReference type="NCBI Taxonomy" id="2489002"/>
    <lineage>
        <taxon>Bacteria</taxon>
        <taxon>Pseudomonadati</taxon>
        <taxon>Pseudomonadota</taxon>
        <taxon>Alphaproteobacteria</taxon>
        <taxon>Rhodobacterales</taxon>
        <taxon>Paracoccaceae</taxon>
        <taxon>Paracoccus</taxon>
    </lineage>
</organism>
<dbReference type="RefSeq" id="WP_131574278.1">
    <property type="nucleotide sequence ID" value="NZ_CBCSAJ010000002.1"/>
</dbReference>
<dbReference type="Proteomes" id="UP001597302">
    <property type="component" value="Unassembled WGS sequence"/>
</dbReference>
<evidence type="ECO:0000313" key="4">
    <source>
        <dbReference type="Proteomes" id="UP001597302"/>
    </source>
</evidence>
<dbReference type="Pfam" id="PF04909">
    <property type="entry name" value="Amidohydro_2"/>
    <property type="match status" value="1"/>
</dbReference>
<keyword evidence="4" id="KW-1185">Reference proteome</keyword>
<accession>A0ABW4DW29</accession>
<protein>
    <submittedName>
        <fullName evidence="3">Amidohydrolase family protein</fullName>
    </submittedName>
</protein>
<evidence type="ECO:0000256" key="1">
    <source>
        <dbReference type="ARBA" id="ARBA00038310"/>
    </source>
</evidence>
<dbReference type="InterPro" id="IPR006680">
    <property type="entry name" value="Amidohydro-rel"/>
</dbReference>
<comment type="similarity">
    <text evidence="1">Belongs to the metallo-dependent hydrolases superfamily.</text>
</comment>
<evidence type="ECO:0000259" key="2">
    <source>
        <dbReference type="Pfam" id="PF04909"/>
    </source>
</evidence>
<comment type="caution">
    <text evidence="3">The sequence shown here is derived from an EMBL/GenBank/DDBJ whole genome shotgun (WGS) entry which is preliminary data.</text>
</comment>
<sequence>MIIDSHQHFWQISRGDYGWMTDEVAAIRRDILPADLHSLAQAAGVTGTVLVQAAPTLAETLFLLDLAKRTPLVRAVVGWIDLTTDVEAQLSSIAHPALRGIRPMLQDIDDVTWILQDAVIDGLRKVAAAGLRMDALITPRHLPVIDELARRLPLLPIVVDHCAKPAFAGADPGEDWRRGMTALAAHPQVFCKLSGLVSEFGPGWSTSHLQPVFDHVLAVFGAERLMWGSDWPVLEIVGAYPEWLRTAQDLTAALTAADRDRIFGLSAARFYGLT</sequence>
<evidence type="ECO:0000313" key="3">
    <source>
        <dbReference type="EMBL" id="MFD1481173.1"/>
    </source>
</evidence>
<dbReference type="Gene3D" id="3.20.20.140">
    <property type="entry name" value="Metal-dependent hydrolases"/>
    <property type="match status" value="1"/>
</dbReference>
<proteinExistence type="inferred from homology"/>